<dbReference type="PROSITE" id="PS51257">
    <property type="entry name" value="PROKAR_LIPOPROTEIN"/>
    <property type="match status" value="1"/>
</dbReference>
<dbReference type="EMBL" id="BMIL01000010">
    <property type="protein sequence ID" value="GGC73234.1"/>
    <property type="molecule type" value="Genomic_DNA"/>
</dbReference>
<dbReference type="RefSeq" id="WP_188627600.1">
    <property type="nucleotide sequence ID" value="NZ_BMIL01000010.1"/>
</dbReference>
<proteinExistence type="predicted"/>
<evidence type="ECO:0000313" key="2">
    <source>
        <dbReference type="Proteomes" id="UP000651668"/>
    </source>
</evidence>
<organism evidence="1 2">
    <name type="scientific">Pedobacter quisquiliarum</name>
    <dbReference type="NCBI Taxonomy" id="1834438"/>
    <lineage>
        <taxon>Bacteria</taxon>
        <taxon>Pseudomonadati</taxon>
        <taxon>Bacteroidota</taxon>
        <taxon>Sphingobacteriia</taxon>
        <taxon>Sphingobacteriales</taxon>
        <taxon>Sphingobacteriaceae</taxon>
        <taxon>Pedobacter</taxon>
    </lineage>
</organism>
<keyword evidence="2" id="KW-1185">Reference proteome</keyword>
<reference evidence="1" key="2">
    <citation type="submission" date="2020-09" db="EMBL/GenBank/DDBJ databases">
        <authorList>
            <person name="Sun Q."/>
            <person name="Zhou Y."/>
        </authorList>
    </citation>
    <scope>NUCLEOTIDE SEQUENCE</scope>
    <source>
        <strain evidence="1">CGMCC 1.15343</strain>
    </source>
</reference>
<accession>A0A916UJJ6</accession>
<dbReference type="Pfam" id="PF25594">
    <property type="entry name" value="GldB_lipo"/>
    <property type="match status" value="1"/>
</dbReference>
<comment type="caution">
    <text evidence="1">The sequence shown here is derived from an EMBL/GenBank/DDBJ whole genome shotgun (WGS) entry which is preliminary data.</text>
</comment>
<dbReference type="Proteomes" id="UP000651668">
    <property type="component" value="Unassembled WGS sequence"/>
</dbReference>
<dbReference type="InterPro" id="IPR019853">
    <property type="entry name" value="GldB-like"/>
</dbReference>
<reference evidence="1" key="1">
    <citation type="journal article" date="2014" name="Int. J. Syst. Evol. Microbiol.">
        <title>Complete genome sequence of Corynebacterium casei LMG S-19264T (=DSM 44701T), isolated from a smear-ripened cheese.</title>
        <authorList>
            <consortium name="US DOE Joint Genome Institute (JGI-PGF)"/>
            <person name="Walter F."/>
            <person name="Albersmeier A."/>
            <person name="Kalinowski J."/>
            <person name="Ruckert C."/>
        </authorList>
    </citation>
    <scope>NUCLEOTIDE SEQUENCE</scope>
    <source>
        <strain evidence="1">CGMCC 1.15343</strain>
    </source>
</reference>
<sequence length="344" mass="39793">MNNTVKFSQIYLFFAALLALFSCKQNNRPYVEDIKLDIAIERFDKDVVAGMNKGPQQTDQVLAKQYGYFYQDYVTRIVGNGAYSGPEILDVLYKDQAFKDLSHDADSVFKDMAPIEKELSTTFKYIKHYYPKVNVPRFIAFISGFEVQTPIGDGYMGIGLDMFLGRDSRFYPAIVSSVPQYISRRFTPTYVVPRLAETFAREELFPERDEDRTLLAKMVHNGKILYFMDQVLDEKVPDSVKIGYTDKQLGWCTTYEGNIWGYFMEHELLFKTDYQKIQVYLSEGPFTPGLGEKNQSAPKLGVWMGWQIVRKYMKENPDVSLTELMADTDAEKILRASKYKPRQQ</sequence>
<evidence type="ECO:0000313" key="1">
    <source>
        <dbReference type="EMBL" id="GGC73234.1"/>
    </source>
</evidence>
<name>A0A916UJJ6_9SPHI</name>
<dbReference type="AlphaFoldDB" id="A0A916UJJ6"/>
<gene>
    <name evidence="1" type="ORF">GCM10011387_28500</name>
</gene>
<dbReference type="NCBIfam" id="TIGR03514">
    <property type="entry name" value="GldB_lipo"/>
    <property type="match status" value="1"/>
</dbReference>
<protein>
    <recommendedName>
        <fullName evidence="3">Gliding motility-associated lipoprotein GldB</fullName>
    </recommendedName>
</protein>
<evidence type="ECO:0008006" key="3">
    <source>
        <dbReference type="Google" id="ProtNLM"/>
    </source>
</evidence>